<evidence type="ECO:0000256" key="1">
    <source>
        <dbReference type="SAM" id="SignalP"/>
    </source>
</evidence>
<name>A0A6P2CFM2_9NOCA</name>
<protein>
    <recommendedName>
        <fullName evidence="4">Oxidoreductase</fullName>
    </recommendedName>
</protein>
<dbReference type="AlphaFoldDB" id="A0A6P2CFM2"/>
<evidence type="ECO:0000313" key="3">
    <source>
        <dbReference type="Proteomes" id="UP000471120"/>
    </source>
</evidence>
<gene>
    <name evidence="2" type="ORF">DW322_07065</name>
</gene>
<comment type="caution">
    <text evidence="2">The sequence shown here is derived from an EMBL/GenBank/DDBJ whole genome shotgun (WGS) entry which is preliminary data.</text>
</comment>
<reference evidence="2 3" key="1">
    <citation type="submission" date="2018-07" db="EMBL/GenBank/DDBJ databases">
        <title>Genome sequence of Rhodococcus rhodnii ATCC 35071 from Rhodnius prolixus.</title>
        <authorList>
            <person name="Patel V."/>
            <person name="Vogel K.J."/>
        </authorList>
    </citation>
    <scope>NUCLEOTIDE SEQUENCE [LARGE SCALE GENOMIC DNA]</scope>
    <source>
        <strain evidence="2 3">ATCC 35071</strain>
    </source>
</reference>
<sequence length="88" mass="9572">MAGVLAAATAATAVGFAAPATAATATCPVGFECPADPPPCPYEWKFVWGQFRFVWQQQSYCLDERAVSTPERDAQRARQQAYNEGHAY</sequence>
<dbReference type="Proteomes" id="UP000471120">
    <property type="component" value="Unassembled WGS sequence"/>
</dbReference>
<keyword evidence="1" id="KW-0732">Signal</keyword>
<evidence type="ECO:0008006" key="4">
    <source>
        <dbReference type="Google" id="ProtNLM"/>
    </source>
</evidence>
<feature type="signal peptide" evidence="1">
    <location>
        <begin position="1"/>
        <end position="22"/>
    </location>
</feature>
<accession>A0A6P2CFM2</accession>
<dbReference type="EMBL" id="QRCM01000001">
    <property type="protein sequence ID" value="TXG90016.1"/>
    <property type="molecule type" value="Genomic_DNA"/>
</dbReference>
<proteinExistence type="predicted"/>
<feature type="chain" id="PRO_5026899195" description="Oxidoreductase" evidence="1">
    <location>
        <begin position="23"/>
        <end position="88"/>
    </location>
</feature>
<evidence type="ECO:0000313" key="2">
    <source>
        <dbReference type="EMBL" id="TXG90016.1"/>
    </source>
</evidence>
<organism evidence="2 3">
    <name type="scientific">Rhodococcus rhodnii</name>
    <dbReference type="NCBI Taxonomy" id="38312"/>
    <lineage>
        <taxon>Bacteria</taxon>
        <taxon>Bacillati</taxon>
        <taxon>Actinomycetota</taxon>
        <taxon>Actinomycetes</taxon>
        <taxon>Mycobacteriales</taxon>
        <taxon>Nocardiaceae</taxon>
        <taxon>Rhodococcus</taxon>
    </lineage>
</organism>